<protein>
    <submittedName>
        <fullName evidence="2">Uncharacterized protein</fullName>
    </submittedName>
</protein>
<dbReference type="WBParaSite" id="ES5_v2.g8781.t1">
    <property type="protein sequence ID" value="ES5_v2.g8781.t1"/>
    <property type="gene ID" value="ES5_v2.g8781"/>
</dbReference>
<accession>A0AC34GW10</accession>
<sequence>MNVYEILSKRAAAATKLSDFTDLIDSQAETHSNSWDKSNKNLSPNFLNLNRASEGEIEFMKSKSANNSTLSLHIAAYENSVEASADFNEEVLKMKGAKQLLTDLPSLSQNSFEFPRQQKEDPSNQPELMQFKASQDMHNPNKGTSDQKETHYHLIKGCFVSEKSVEASKNGMDDGKSLKTSPLSPTPKAKADGKRKRKISQPAIRKHSGGRSTSVSSNSSVTSEQNFGAQTASSSSATSTTSSNNLDVTNNTVTNVAHTEGAGKLDAESKETEEERKP</sequence>
<reference evidence="2" key="1">
    <citation type="submission" date="2022-11" db="UniProtKB">
        <authorList>
            <consortium name="WormBaseParasite"/>
        </authorList>
    </citation>
    <scope>IDENTIFICATION</scope>
</reference>
<evidence type="ECO:0000313" key="2">
    <source>
        <dbReference type="WBParaSite" id="ES5_v2.g8781.t1"/>
    </source>
</evidence>
<name>A0AC34GW10_9BILA</name>
<proteinExistence type="predicted"/>
<evidence type="ECO:0000313" key="1">
    <source>
        <dbReference type="Proteomes" id="UP000887579"/>
    </source>
</evidence>
<dbReference type="Proteomes" id="UP000887579">
    <property type="component" value="Unplaced"/>
</dbReference>
<organism evidence="1 2">
    <name type="scientific">Panagrolaimus sp. ES5</name>
    <dbReference type="NCBI Taxonomy" id="591445"/>
    <lineage>
        <taxon>Eukaryota</taxon>
        <taxon>Metazoa</taxon>
        <taxon>Ecdysozoa</taxon>
        <taxon>Nematoda</taxon>
        <taxon>Chromadorea</taxon>
        <taxon>Rhabditida</taxon>
        <taxon>Tylenchina</taxon>
        <taxon>Panagrolaimomorpha</taxon>
        <taxon>Panagrolaimoidea</taxon>
        <taxon>Panagrolaimidae</taxon>
        <taxon>Panagrolaimus</taxon>
    </lineage>
</organism>